<dbReference type="SMART" id="SM00108">
    <property type="entry name" value="B_lectin"/>
    <property type="match status" value="1"/>
</dbReference>
<protein>
    <submittedName>
        <fullName evidence="5">Uncharacterized protein</fullName>
    </submittedName>
</protein>
<dbReference type="Pfam" id="PF00954">
    <property type="entry name" value="S_locus_glycop"/>
    <property type="match status" value="1"/>
</dbReference>
<feature type="domain" description="Bulb-type lectin" evidence="3">
    <location>
        <begin position="1"/>
        <end position="87"/>
    </location>
</feature>
<evidence type="ECO:0000259" key="3">
    <source>
        <dbReference type="PROSITE" id="PS50927"/>
    </source>
</evidence>
<keyword evidence="6" id="KW-1185">Reference proteome</keyword>
<dbReference type="SUPFAM" id="SSF51110">
    <property type="entry name" value="alpha-D-mannose-specific plant lectins"/>
    <property type="match status" value="1"/>
</dbReference>
<evidence type="ECO:0000259" key="4">
    <source>
        <dbReference type="PROSITE" id="PS50948"/>
    </source>
</evidence>
<dbReference type="InterPro" id="IPR036426">
    <property type="entry name" value="Bulb-type_lectin_dom_sf"/>
</dbReference>
<dbReference type="CDD" id="cd00028">
    <property type="entry name" value="B_lectin"/>
    <property type="match status" value="1"/>
</dbReference>
<dbReference type="SUPFAM" id="SSF57414">
    <property type="entry name" value="Hairpin loop containing domain-like"/>
    <property type="match status" value="1"/>
</dbReference>
<dbReference type="Pfam" id="PF01453">
    <property type="entry name" value="B_lectin"/>
    <property type="match status" value="1"/>
</dbReference>
<comment type="caution">
    <text evidence="5">The sequence shown here is derived from an EMBL/GenBank/DDBJ whole genome shotgun (WGS) entry which is preliminary data.</text>
</comment>
<dbReference type="AlphaFoldDB" id="A0AA41V726"/>
<evidence type="ECO:0000256" key="2">
    <source>
        <dbReference type="ARBA" id="ARBA00023157"/>
    </source>
</evidence>
<reference evidence="5" key="1">
    <citation type="submission" date="2022-03" db="EMBL/GenBank/DDBJ databases">
        <title>A functionally conserved STORR gene fusion in Papaver species that diverged 16.8 million years ago.</title>
        <authorList>
            <person name="Catania T."/>
        </authorList>
    </citation>
    <scope>NUCLEOTIDE SEQUENCE</scope>
    <source>
        <strain evidence="5">S-191538</strain>
    </source>
</reference>
<keyword evidence="1" id="KW-0732">Signal</keyword>
<dbReference type="InterPro" id="IPR001480">
    <property type="entry name" value="Bulb-type_lectin_dom"/>
</dbReference>
<dbReference type="Pfam" id="PF00024">
    <property type="entry name" value="PAN_1"/>
    <property type="match status" value="1"/>
</dbReference>
<name>A0AA41V726_PAPNU</name>
<dbReference type="Gene3D" id="2.90.10.10">
    <property type="entry name" value="Bulb-type lectin domain"/>
    <property type="match status" value="1"/>
</dbReference>
<dbReference type="CDD" id="cd01098">
    <property type="entry name" value="PAN_AP_plant"/>
    <property type="match status" value="1"/>
</dbReference>
<evidence type="ECO:0000256" key="1">
    <source>
        <dbReference type="ARBA" id="ARBA00022729"/>
    </source>
</evidence>
<dbReference type="InterPro" id="IPR003609">
    <property type="entry name" value="Pan_app"/>
</dbReference>
<feature type="domain" description="Apple" evidence="4">
    <location>
        <begin position="263"/>
        <end position="346"/>
    </location>
</feature>
<evidence type="ECO:0000313" key="5">
    <source>
        <dbReference type="EMBL" id="MCL7033171.1"/>
    </source>
</evidence>
<dbReference type="GO" id="GO:0048544">
    <property type="term" value="P:recognition of pollen"/>
    <property type="evidence" value="ECO:0007669"/>
    <property type="project" value="InterPro"/>
</dbReference>
<dbReference type="PANTHER" id="PTHR32444">
    <property type="entry name" value="BULB-TYPE LECTIN DOMAIN-CONTAINING PROTEIN"/>
    <property type="match status" value="1"/>
</dbReference>
<dbReference type="Proteomes" id="UP001177140">
    <property type="component" value="Unassembled WGS sequence"/>
</dbReference>
<dbReference type="InterPro" id="IPR000858">
    <property type="entry name" value="S_locus_glycoprot_dom"/>
</dbReference>
<proteinExistence type="predicted"/>
<dbReference type="PANTHER" id="PTHR32444:SF132">
    <property type="entry name" value="S-LOCUS-SPECIFIC GLYCOPROTEIN_EP1"/>
    <property type="match status" value="1"/>
</dbReference>
<evidence type="ECO:0000313" key="6">
    <source>
        <dbReference type="Proteomes" id="UP001177140"/>
    </source>
</evidence>
<dbReference type="PROSITE" id="PS50948">
    <property type="entry name" value="PAN"/>
    <property type="match status" value="1"/>
</dbReference>
<dbReference type="PROSITE" id="PS50927">
    <property type="entry name" value="BULB_LECTIN"/>
    <property type="match status" value="1"/>
</dbReference>
<keyword evidence="2" id="KW-1015">Disulfide bond</keyword>
<dbReference type="EMBL" id="JAJJMA010131356">
    <property type="protein sequence ID" value="MCL7033171.1"/>
    <property type="molecule type" value="Genomic_DNA"/>
</dbReference>
<accession>A0AA41V726</accession>
<gene>
    <name evidence="5" type="ORF">MKW94_016588</name>
</gene>
<organism evidence="5 6">
    <name type="scientific">Papaver nudicaule</name>
    <name type="common">Iceland poppy</name>
    <dbReference type="NCBI Taxonomy" id="74823"/>
    <lineage>
        <taxon>Eukaryota</taxon>
        <taxon>Viridiplantae</taxon>
        <taxon>Streptophyta</taxon>
        <taxon>Embryophyta</taxon>
        <taxon>Tracheophyta</taxon>
        <taxon>Spermatophyta</taxon>
        <taxon>Magnoliopsida</taxon>
        <taxon>Ranunculales</taxon>
        <taxon>Papaveraceae</taxon>
        <taxon>Papaveroideae</taxon>
        <taxon>Papaver</taxon>
    </lineage>
</organism>
<sequence>MGGVGRTRASRGDLRRWVWAANPNTPVGKNSTFTFGRNGNLILAESNGRVVWQTKTANKGVTDIKLLSNGNLVLVDKTGRFVWQSFDHPTDTLLNGQGLPVLGSSKLVSGSYSMDVESRYPVLLFKNKKNPPMVYHSFTEFVDSYDKVKFFAVGKRFSLFYEGTGDATVDREVILSQRKYNTTLSMLRLEKEGDLHVYTYNGKLKAWETSKYSYLVPSIYECSMPEKCGVFGLCKNKKCVSCPSSKGLMAWSKECKREKIPPCSSTTSRAGFYKMESVSSSIRTDNNGDYKKMSVDECKKKCSEDCKCTGVFYRSEEGTCTVSTTEIYTLTSDPIRYELGYIEPVVDTYIKYAK</sequence>